<name>A0A926DVK3_9FIRM</name>
<sequence>MRDQCIRCGRELTPDETALYKKLVNRGAEEFCCISCLSQHFRVDEGLLYEKIEQFRRQGCTLFS</sequence>
<dbReference type="RefSeq" id="WP_177715435.1">
    <property type="nucleotide sequence ID" value="NZ_JACRSQ010000017.1"/>
</dbReference>
<evidence type="ECO:0000313" key="2">
    <source>
        <dbReference type="Proteomes" id="UP000657006"/>
    </source>
</evidence>
<dbReference type="Proteomes" id="UP000657006">
    <property type="component" value="Unassembled WGS sequence"/>
</dbReference>
<comment type="caution">
    <text evidence="1">The sequence shown here is derived from an EMBL/GenBank/DDBJ whole genome shotgun (WGS) entry which is preliminary data.</text>
</comment>
<gene>
    <name evidence="1" type="ORF">H8730_11690</name>
</gene>
<keyword evidence="2" id="KW-1185">Reference proteome</keyword>
<dbReference type="AlphaFoldDB" id="A0A926DVK3"/>
<evidence type="ECO:0000313" key="1">
    <source>
        <dbReference type="EMBL" id="MBC8544199.1"/>
    </source>
</evidence>
<organism evidence="1 2">
    <name type="scientific">Bianquea renquensis</name>
    <dbReference type="NCBI Taxonomy" id="2763661"/>
    <lineage>
        <taxon>Bacteria</taxon>
        <taxon>Bacillati</taxon>
        <taxon>Bacillota</taxon>
        <taxon>Clostridia</taxon>
        <taxon>Eubacteriales</taxon>
        <taxon>Bianqueaceae</taxon>
        <taxon>Bianquea</taxon>
    </lineage>
</organism>
<reference evidence="1" key="1">
    <citation type="submission" date="2020-08" db="EMBL/GenBank/DDBJ databases">
        <title>Genome public.</title>
        <authorList>
            <person name="Liu C."/>
            <person name="Sun Q."/>
        </authorList>
    </citation>
    <scope>NUCLEOTIDE SEQUENCE</scope>
    <source>
        <strain evidence="1">NSJ-32</strain>
    </source>
</reference>
<accession>A0A926DVK3</accession>
<protein>
    <submittedName>
        <fullName evidence="1">Uncharacterized protein</fullName>
    </submittedName>
</protein>
<proteinExistence type="predicted"/>
<dbReference type="EMBL" id="JACRSQ010000017">
    <property type="protein sequence ID" value="MBC8544199.1"/>
    <property type="molecule type" value="Genomic_DNA"/>
</dbReference>